<dbReference type="Gene3D" id="3.40.50.300">
    <property type="entry name" value="P-loop containing nucleotide triphosphate hydrolases"/>
    <property type="match status" value="1"/>
</dbReference>
<dbReference type="RefSeq" id="WP_208340758.1">
    <property type="nucleotide sequence ID" value="NZ_JAENQO010000007.1"/>
</dbReference>
<dbReference type="AlphaFoldDB" id="A0AAW4J760"/>
<comment type="caution">
    <text evidence="1">The sequence shown here is derived from an EMBL/GenBank/DDBJ whole genome shotgun (WGS) entry which is preliminary data.</text>
</comment>
<accession>A0AAW4J760</accession>
<evidence type="ECO:0000313" key="2">
    <source>
        <dbReference type="Proteomes" id="UP000668068"/>
    </source>
</evidence>
<evidence type="ECO:0008006" key="3">
    <source>
        <dbReference type="Google" id="ProtNLM"/>
    </source>
</evidence>
<organism evidence="1 2">
    <name type="scientific">Clostridium perfringens</name>
    <dbReference type="NCBI Taxonomy" id="1502"/>
    <lineage>
        <taxon>Bacteria</taxon>
        <taxon>Bacillati</taxon>
        <taxon>Bacillota</taxon>
        <taxon>Clostridia</taxon>
        <taxon>Eubacteriales</taxon>
        <taxon>Clostridiaceae</taxon>
        <taxon>Clostridium</taxon>
    </lineage>
</organism>
<evidence type="ECO:0000313" key="1">
    <source>
        <dbReference type="EMBL" id="MBO3359521.1"/>
    </source>
</evidence>
<proteinExistence type="predicted"/>
<gene>
    <name evidence="1" type="ORF">JJB47_12135</name>
</gene>
<dbReference type="InterPro" id="IPR027417">
    <property type="entry name" value="P-loop_NTPase"/>
</dbReference>
<dbReference type="EMBL" id="JAENQP010000007">
    <property type="protein sequence ID" value="MBO3359521.1"/>
    <property type="molecule type" value="Genomic_DNA"/>
</dbReference>
<protein>
    <recommendedName>
        <fullName evidence="3">Guanylate kinase</fullName>
    </recommendedName>
</protein>
<dbReference type="Proteomes" id="UP000668068">
    <property type="component" value="Unassembled WGS sequence"/>
</dbReference>
<name>A0AAW4J760_CLOPF</name>
<sequence>MKKELFLVVGESGCGKDYSIDKLCKEFNKKKVVSRTTRARRPNEEGTHLFVTDGQADEEFNKAIAKTIINNNRYYVLEEDLIDKTFYVIDVKGVHNMKDKDKYNTITVCIGVNPFKRSYRMFKRGDKIKDIIFRLMNDRKELRGFKADLTFKNNNEFYDYFKEKFESERV</sequence>
<dbReference type="SUPFAM" id="SSF52540">
    <property type="entry name" value="P-loop containing nucleoside triphosphate hydrolases"/>
    <property type="match status" value="1"/>
</dbReference>
<reference evidence="1" key="1">
    <citation type="submission" date="2020-12" db="EMBL/GenBank/DDBJ databases">
        <title>Comparative genomics of Clostridium perfringens reveals patterns of host-associated phylogenetic clades and virulence factors.</title>
        <authorList>
            <person name="Smith A.H."/>
            <person name="Geier R."/>
        </authorList>
    </citation>
    <scope>NUCLEOTIDE SEQUENCE</scope>
    <source>
        <strain evidence="1">CHD30677R</strain>
    </source>
</reference>